<evidence type="ECO:0000313" key="14">
    <source>
        <dbReference type="Proteomes" id="UP000000438"/>
    </source>
</evidence>
<protein>
    <submittedName>
        <fullName evidence="13">Multidrug resistance ABC transporter ATP-binding and permease protein</fullName>
    </submittedName>
</protein>
<evidence type="ECO:0000256" key="1">
    <source>
        <dbReference type="ARBA" id="ARBA00004651"/>
    </source>
</evidence>
<dbReference type="PaxDb" id="263820-PTO0976"/>
<comment type="subcellular location">
    <subcellularLocation>
        <location evidence="1">Cell membrane</location>
        <topology evidence="1">Multi-pass membrane protein</topology>
    </subcellularLocation>
</comment>
<feature type="domain" description="ABC transporter" evidence="11">
    <location>
        <begin position="334"/>
        <end position="556"/>
    </location>
</feature>
<dbReference type="Gene3D" id="1.20.1560.10">
    <property type="entry name" value="ABC transporter type 1, transmembrane domain"/>
    <property type="match status" value="1"/>
</dbReference>
<name>Q6L0E1_PICTO</name>
<dbReference type="OrthoDB" id="121502at2157"/>
<keyword evidence="4 10" id="KW-0812">Transmembrane</keyword>
<evidence type="ECO:0000259" key="11">
    <source>
        <dbReference type="PROSITE" id="PS50893"/>
    </source>
</evidence>
<evidence type="ECO:0000259" key="12">
    <source>
        <dbReference type="PROSITE" id="PS50929"/>
    </source>
</evidence>
<reference evidence="13 14" key="1">
    <citation type="journal article" date="2004" name="Proc. Natl. Acad. Sci. U.S.A.">
        <title>Genome sequence of Picrophilus torridus and its implications for life around pH 0.</title>
        <authorList>
            <person name="Futterer O."/>
            <person name="Angelov A."/>
            <person name="Liesegang H."/>
            <person name="Gottschalk G."/>
            <person name="Schleper C."/>
            <person name="Schepers B."/>
            <person name="Dock C."/>
            <person name="Antranikian G."/>
            <person name="Liebl W."/>
        </authorList>
    </citation>
    <scope>NUCLEOTIDE SEQUENCE [LARGE SCALE GENOMIC DNA]</scope>
    <source>
        <strain evidence="14">ATCC 700027 / DSM 9790 / JCM 10055 / NBRC 100828</strain>
    </source>
</reference>
<dbReference type="InParanoid" id="Q6L0E1"/>
<dbReference type="InterPro" id="IPR036640">
    <property type="entry name" value="ABC1_TM_sf"/>
</dbReference>
<dbReference type="InterPro" id="IPR027417">
    <property type="entry name" value="P-loop_NTPase"/>
</dbReference>
<dbReference type="GO" id="GO:0005886">
    <property type="term" value="C:plasma membrane"/>
    <property type="evidence" value="ECO:0007669"/>
    <property type="project" value="UniProtKB-SubCell"/>
</dbReference>
<gene>
    <name evidence="13" type="ordered locus">PTO0976</name>
</gene>
<evidence type="ECO:0000256" key="2">
    <source>
        <dbReference type="ARBA" id="ARBA00022448"/>
    </source>
</evidence>
<dbReference type="GO" id="GO:0034040">
    <property type="term" value="F:ATPase-coupled lipid transmembrane transporter activity"/>
    <property type="evidence" value="ECO:0007669"/>
    <property type="project" value="TreeGrafter"/>
</dbReference>
<feature type="transmembrane region" description="Helical" evidence="10">
    <location>
        <begin position="53"/>
        <end position="73"/>
    </location>
</feature>
<feature type="transmembrane region" description="Helical" evidence="10">
    <location>
        <begin position="138"/>
        <end position="155"/>
    </location>
</feature>
<dbReference type="HOGENOM" id="CLU_000604_84_4_2"/>
<keyword evidence="8 10" id="KW-0472">Membrane</keyword>
<feature type="transmembrane region" description="Helical" evidence="10">
    <location>
        <begin position="269"/>
        <end position="287"/>
    </location>
</feature>
<evidence type="ECO:0000313" key="13">
    <source>
        <dbReference type="EMBL" id="AAT43561.1"/>
    </source>
</evidence>
<evidence type="ECO:0000256" key="4">
    <source>
        <dbReference type="ARBA" id="ARBA00022692"/>
    </source>
</evidence>
<proteinExistence type="predicted"/>
<dbReference type="GO" id="GO:0016887">
    <property type="term" value="F:ATP hydrolysis activity"/>
    <property type="evidence" value="ECO:0007669"/>
    <property type="project" value="InterPro"/>
</dbReference>
<dbReference type="eggNOG" id="arCOG02841">
    <property type="taxonomic scope" value="Archaea"/>
</dbReference>
<dbReference type="EMBL" id="AE017261">
    <property type="protein sequence ID" value="AAT43561.1"/>
    <property type="molecule type" value="Genomic_DNA"/>
</dbReference>
<evidence type="ECO:0000256" key="9">
    <source>
        <dbReference type="ARBA" id="ARBA00023180"/>
    </source>
</evidence>
<evidence type="ECO:0000256" key="8">
    <source>
        <dbReference type="ARBA" id="ARBA00023136"/>
    </source>
</evidence>
<dbReference type="RefSeq" id="WP_011177777.1">
    <property type="nucleotide sequence ID" value="NC_005877.1"/>
</dbReference>
<dbReference type="InterPro" id="IPR017871">
    <property type="entry name" value="ABC_transporter-like_CS"/>
</dbReference>
<organism evidence="13 14">
    <name type="scientific">Picrophilus torridus (strain ATCC 700027 / DSM 9790 / JCM 10055 / NBRC 100828 / KAW 2/3)</name>
    <dbReference type="NCBI Taxonomy" id="1122961"/>
    <lineage>
        <taxon>Archaea</taxon>
        <taxon>Methanobacteriati</taxon>
        <taxon>Thermoplasmatota</taxon>
        <taxon>Thermoplasmata</taxon>
        <taxon>Thermoplasmatales</taxon>
        <taxon>Picrophilaceae</taxon>
        <taxon>Picrophilus</taxon>
    </lineage>
</organism>
<feature type="transmembrane region" description="Helical" evidence="10">
    <location>
        <begin position="242"/>
        <end position="263"/>
    </location>
</feature>
<dbReference type="SMART" id="SM00382">
    <property type="entry name" value="AAA"/>
    <property type="match status" value="1"/>
</dbReference>
<feature type="transmembrane region" description="Helical" evidence="10">
    <location>
        <begin position="161"/>
        <end position="181"/>
    </location>
</feature>
<keyword evidence="9" id="KW-0325">Glycoprotein</keyword>
<dbReference type="InterPro" id="IPR011527">
    <property type="entry name" value="ABC1_TM_dom"/>
</dbReference>
<keyword evidence="3" id="KW-1003">Cell membrane</keyword>
<keyword evidence="5" id="KW-0547">Nucleotide-binding</keyword>
<keyword evidence="2" id="KW-0813">Transport</keyword>
<dbReference type="Pfam" id="PF00005">
    <property type="entry name" value="ABC_tran"/>
    <property type="match status" value="1"/>
</dbReference>
<accession>Q6L0E1</accession>
<dbReference type="STRING" id="263820.PTO0976"/>
<evidence type="ECO:0000256" key="6">
    <source>
        <dbReference type="ARBA" id="ARBA00022840"/>
    </source>
</evidence>
<keyword evidence="7 10" id="KW-1133">Transmembrane helix</keyword>
<dbReference type="GeneID" id="2844396"/>
<dbReference type="GO" id="GO:0140359">
    <property type="term" value="F:ABC-type transporter activity"/>
    <property type="evidence" value="ECO:0007669"/>
    <property type="project" value="InterPro"/>
</dbReference>
<dbReference type="InterPro" id="IPR003439">
    <property type="entry name" value="ABC_transporter-like_ATP-bd"/>
</dbReference>
<dbReference type="PANTHER" id="PTHR24221">
    <property type="entry name" value="ATP-BINDING CASSETTE SUB-FAMILY B"/>
    <property type="match status" value="1"/>
</dbReference>
<dbReference type="SUPFAM" id="SSF90123">
    <property type="entry name" value="ABC transporter transmembrane region"/>
    <property type="match status" value="1"/>
</dbReference>
<dbReference type="Proteomes" id="UP000000438">
    <property type="component" value="Chromosome"/>
</dbReference>
<dbReference type="KEGG" id="pto:PTO0976"/>
<dbReference type="PROSITE" id="PS50929">
    <property type="entry name" value="ABC_TM1F"/>
    <property type="match status" value="1"/>
</dbReference>
<dbReference type="FunFam" id="3.40.50.300:FF:002145">
    <property type="entry name" value="ABC transporter (MsbA subfamily)"/>
    <property type="match status" value="1"/>
</dbReference>
<evidence type="ECO:0000256" key="10">
    <source>
        <dbReference type="SAM" id="Phobius"/>
    </source>
</evidence>
<dbReference type="Gene3D" id="3.40.50.300">
    <property type="entry name" value="P-loop containing nucleotide triphosphate hydrolases"/>
    <property type="match status" value="1"/>
</dbReference>
<evidence type="ECO:0000256" key="5">
    <source>
        <dbReference type="ARBA" id="ARBA00022741"/>
    </source>
</evidence>
<dbReference type="SMR" id="Q6L0E1"/>
<dbReference type="PANTHER" id="PTHR24221:SF654">
    <property type="entry name" value="ATP-BINDING CASSETTE SUB-FAMILY B MEMBER 6"/>
    <property type="match status" value="1"/>
</dbReference>
<dbReference type="Pfam" id="PF00664">
    <property type="entry name" value="ABC_membrane"/>
    <property type="match status" value="1"/>
</dbReference>
<dbReference type="AlphaFoldDB" id="Q6L0E1"/>
<dbReference type="GO" id="GO:0005524">
    <property type="term" value="F:ATP binding"/>
    <property type="evidence" value="ECO:0007669"/>
    <property type="project" value="UniProtKB-KW"/>
</dbReference>
<dbReference type="FunCoup" id="Q6L0E1">
    <property type="interactions" value="32"/>
</dbReference>
<dbReference type="InterPro" id="IPR003593">
    <property type="entry name" value="AAA+_ATPase"/>
</dbReference>
<evidence type="ECO:0000256" key="3">
    <source>
        <dbReference type="ARBA" id="ARBA00022475"/>
    </source>
</evidence>
<feature type="transmembrane region" description="Helical" evidence="10">
    <location>
        <begin position="20"/>
        <end position="41"/>
    </location>
</feature>
<dbReference type="PROSITE" id="PS00211">
    <property type="entry name" value="ABC_TRANSPORTER_1"/>
    <property type="match status" value="1"/>
</dbReference>
<dbReference type="InterPro" id="IPR039421">
    <property type="entry name" value="Type_1_exporter"/>
</dbReference>
<dbReference type="SUPFAM" id="SSF52540">
    <property type="entry name" value="P-loop containing nucleoside triphosphate hydrolases"/>
    <property type="match status" value="1"/>
</dbReference>
<sequence length="557" mass="63276">MNNYSIRRVLRDLMIYKKRLYLVSMAIIGSSIVAMIGPYIIGLAVDAITHRDLSLILDFGIIYIIIYIINYAFERLRTYNMTYISQGFIMNLRNREFERLQYVPLGYYTYRKAGEIISRITNDGEAMSDFLTFQMPQVLAGVIGIIFSMAIMLYLDWNLALYSFIVIPLLLITVFSISGKIRNYYNETRIKIARLTGFASESINGISSIKEFGSEQRFIDEFSVKNYENYLANIRANRLGSIFSSLVDIIQALGIIIVIGVGATQVINHAIQIGLLVSFIVYVQSFFNPLAQLSQFYNSYQSSKVAIKRIYSIIDEEQDDNKYKYKIEDFGSEIKFENVSFSYGSKPALKNINFSLKRGEKLAIIGKTGAGKSTLINLLLRFYRPESGEIKIDNININDVDIYSYRSLFGVILQEPLLFNGSIMDNIKFNGNYTDDDVINLIKRFNLEGIFSEKDLYENVGENGHGLSQGQRQAVSILRAMIRNPEIVIMDEATSQLDPETEEIIQNAIRSVNKTFIVIAHHLSTILDSDQAILLENGEIKSTGTPEHVLKINGLLD</sequence>
<keyword evidence="6 13" id="KW-0067">ATP-binding</keyword>
<evidence type="ECO:0000256" key="7">
    <source>
        <dbReference type="ARBA" id="ARBA00022989"/>
    </source>
</evidence>
<feature type="domain" description="ABC transmembrane type-1" evidence="12">
    <location>
        <begin position="22"/>
        <end position="302"/>
    </location>
</feature>
<dbReference type="PROSITE" id="PS50893">
    <property type="entry name" value="ABC_TRANSPORTER_2"/>
    <property type="match status" value="1"/>
</dbReference>